<protein>
    <submittedName>
        <fullName evidence="1">Uncharacterized protein</fullName>
    </submittedName>
</protein>
<dbReference type="AlphaFoldDB" id="A0AAD7AR93"/>
<keyword evidence="2" id="KW-1185">Reference proteome</keyword>
<accession>A0AAD7AR93</accession>
<sequence length="287" mass="31591">MNTPQTANGNCCIHCGNQLTVEVAEGGKVPGSSFIRVPLPADSSYSPRLKPPLSTLSPVSVSVSYDLGFTPGFFLLGSATVSLRRLQSRLLCGAPWTPSDMSSRTQSPFLYEFPQGRDRKTRIERRIARRARQQSRRRARGTRTLNTPKEMIFEKDGVRGVLIALETDHGAEFPDANTALTAARESFSDLECEDAVQFFFSLGVNEDAGPFAGWEALDVPRARLPKTALYDITVCALHTVQAIHTIICLFGRILAQRWQQHGRETPLTWGARGRGGLLSRAPVALHV</sequence>
<proteinExistence type="predicted"/>
<dbReference type="EMBL" id="JARIHO010000002">
    <property type="protein sequence ID" value="KAJ7366510.1"/>
    <property type="molecule type" value="Genomic_DNA"/>
</dbReference>
<gene>
    <name evidence="1" type="ORF">DFH08DRAFT_929365</name>
</gene>
<evidence type="ECO:0000313" key="2">
    <source>
        <dbReference type="Proteomes" id="UP001218218"/>
    </source>
</evidence>
<organism evidence="1 2">
    <name type="scientific">Mycena albidolilacea</name>
    <dbReference type="NCBI Taxonomy" id="1033008"/>
    <lineage>
        <taxon>Eukaryota</taxon>
        <taxon>Fungi</taxon>
        <taxon>Dikarya</taxon>
        <taxon>Basidiomycota</taxon>
        <taxon>Agaricomycotina</taxon>
        <taxon>Agaricomycetes</taxon>
        <taxon>Agaricomycetidae</taxon>
        <taxon>Agaricales</taxon>
        <taxon>Marasmiineae</taxon>
        <taxon>Mycenaceae</taxon>
        <taxon>Mycena</taxon>
    </lineage>
</organism>
<comment type="caution">
    <text evidence="1">The sequence shown here is derived from an EMBL/GenBank/DDBJ whole genome shotgun (WGS) entry which is preliminary data.</text>
</comment>
<dbReference type="Proteomes" id="UP001218218">
    <property type="component" value="Unassembled WGS sequence"/>
</dbReference>
<evidence type="ECO:0000313" key="1">
    <source>
        <dbReference type="EMBL" id="KAJ7366510.1"/>
    </source>
</evidence>
<reference evidence="1" key="1">
    <citation type="submission" date="2023-03" db="EMBL/GenBank/DDBJ databases">
        <title>Massive genome expansion in bonnet fungi (Mycena s.s.) driven by repeated elements and novel gene families across ecological guilds.</title>
        <authorList>
            <consortium name="Lawrence Berkeley National Laboratory"/>
            <person name="Harder C.B."/>
            <person name="Miyauchi S."/>
            <person name="Viragh M."/>
            <person name="Kuo A."/>
            <person name="Thoen E."/>
            <person name="Andreopoulos B."/>
            <person name="Lu D."/>
            <person name="Skrede I."/>
            <person name="Drula E."/>
            <person name="Henrissat B."/>
            <person name="Morin E."/>
            <person name="Kohler A."/>
            <person name="Barry K."/>
            <person name="LaButti K."/>
            <person name="Morin E."/>
            <person name="Salamov A."/>
            <person name="Lipzen A."/>
            <person name="Mereny Z."/>
            <person name="Hegedus B."/>
            <person name="Baldrian P."/>
            <person name="Stursova M."/>
            <person name="Weitz H."/>
            <person name="Taylor A."/>
            <person name="Grigoriev I.V."/>
            <person name="Nagy L.G."/>
            <person name="Martin F."/>
            <person name="Kauserud H."/>
        </authorList>
    </citation>
    <scope>NUCLEOTIDE SEQUENCE</scope>
    <source>
        <strain evidence="1">CBHHK002</strain>
    </source>
</reference>
<name>A0AAD7AR93_9AGAR</name>